<sequence>MLASSQKAFASSAVSAEPNQQYESALESVQEMGEKTSLLPPAAPEVIKPIKSGTKTSQQAARRGIKQEVDNSLMMKRFPTVEVY</sequence>
<reference evidence="2 3" key="1">
    <citation type="journal article" date="2018" name="PLoS Pathog.">
        <title>Evolution of structural diversity of trichothecenes, a family of toxins produced by plant pathogenic and entomopathogenic fungi.</title>
        <authorList>
            <person name="Proctor R.H."/>
            <person name="McCormick S.P."/>
            <person name="Kim H.S."/>
            <person name="Cardoza R.E."/>
            <person name="Stanley A.M."/>
            <person name="Lindo L."/>
            <person name="Kelly A."/>
            <person name="Brown D.W."/>
            <person name="Lee T."/>
            <person name="Vaughan M.M."/>
            <person name="Alexander N.J."/>
            <person name="Busman M."/>
            <person name="Gutierrez S."/>
        </authorList>
    </citation>
    <scope>NUCLEOTIDE SEQUENCE [LARGE SCALE GENOMIC DNA]</scope>
    <source>
        <strain evidence="2 3">NRRL 3299</strain>
    </source>
</reference>
<organism evidence="2 3">
    <name type="scientific">Fusarium sporotrichioides</name>
    <dbReference type="NCBI Taxonomy" id="5514"/>
    <lineage>
        <taxon>Eukaryota</taxon>
        <taxon>Fungi</taxon>
        <taxon>Dikarya</taxon>
        <taxon>Ascomycota</taxon>
        <taxon>Pezizomycotina</taxon>
        <taxon>Sordariomycetes</taxon>
        <taxon>Hypocreomycetidae</taxon>
        <taxon>Hypocreales</taxon>
        <taxon>Nectriaceae</taxon>
        <taxon>Fusarium</taxon>
    </lineage>
</organism>
<evidence type="ECO:0000313" key="2">
    <source>
        <dbReference type="EMBL" id="RGP63199.1"/>
    </source>
</evidence>
<accession>A0A395RTS4</accession>
<dbReference type="AlphaFoldDB" id="A0A395RTS4"/>
<keyword evidence="3" id="KW-1185">Reference proteome</keyword>
<feature type="compositionally biased region" description="Polar residues" evidence="1">
    <location>
        <begin position="1"/>
        <end position="23"/>
    </location>
</feature>
<proteinExistence type="predicted"/>
<comment type="caution">
    <text evidence="2">The sequence shown here is derived from an EMBL/GenBank/DDBJ whole genome shotgun (WGS) entry which is preliminary data.</text>
</comment>
<gene>
    <name evidence="2" type="ORF">FSPOR_8781</name>
</gene>
<name>A0A395RTS4_FUSSP</name>
<dbReference type="EMBL" id="PXOF01000135">
    <property type="protein sequence ID" value="RGP63199.1"/>
    <property type="molecule type" value="Genomic_DNA"/>
</dbReference>
<feature type="region of interest" description="Disordered" evidence="1">
    <location>
        <begin position="1"/>
        <end position="64"/>
    </location>
</feature>
<evidence type="ECO:0000256" key="1">
    <source>
        <dbReference type="SAM" id="MobiDB-lite"/>
    </source>
</evidence>
<dbReference type="Proteomes" id="UP000266152">
    <property type="component" value="Unassembled WGS sequence"/>
</dbReference>
<evidence type="ECO:0000313" key="3">
    <source>
        <dbReference type="Proteomes" id="UP000266152"/>
    </source>
</evidence>
<protein>
    <submittedName>
        <fullName evidence="2">Uncharacterized protein</fullName>
    </submittedName>
</protein>